<dbReference type="Proteomes" id="UP000315700">
    <property type="component" value="Chromosome"/>
</dbReference>
<dbReference type="PIRSF" id="PIRSF000883">
    <property type="entry name" value="Pesterase_MJ0912"/>
    <property type="match status" value="1"/>
</dbReference>
<dbReference type="Pfam" id="PF12850">
    <property type="entry name" value="Metallophos_2"/>
    <property type="match status" value="1"/>
</dbReference>
<evidence type="ECO:0000313" key="3">
    <source>
        <dbReference type="EMBL" id="QDT56858.1"/>
    </source>
</evidence>
<protein>
    <submittedName>
        <fullName evidence="3">Phosphodiesterase</fullName>
    </submittedName>
</protein>
<name>A0A517SL67_9PLAN</name>
<accession>A0A517SL67</accession>
<dbReference type="Gene3D" id="3.60.21.10">
    <property type="match status" value="1"/>
</dbReference>
<dbReference type="InterPro" id="IPR050126">
    <property type="entry name" value="Ap4A_hydrolase"/>
</dbReference>
<evidence type="ECO:0000259" key="2">
    <source>
        <dbReference type="Pfam" id="PF12850"/>
    </source>
</evidence>
<dbReference type="InParanoid" id="A0A517SL67"/>
<sequence length="310" mass="34692">MTLFENLPYTGSTARVYDKLIHLILHGADIVRAVISDIHGNLEALEAVLSDISSQGIKEIYCLGDVIGYGPNPRECIDLVMKNCQVTILGNHDQAALFDPEGFNAAAERSIFWTRHMLESGPGNERRWEYLGELPRMRKEEQFLFVHGSARNPLNEYVFPEDIYNQRKMERIFGLVEHYCFQGHTHIPGVFTEESTFQSPDEFDYRYEFTDRKTLVNVGSVGQPRDTDNRACYVVIHPNMASAVKAAASGPGGSDLADTPPAGTATVGASAGGPVIQYRRIPYDFEKTIAKIYAIPELDNFLGDRLRDGR</sequence>
<dbReference type="PANTHER" id="PTHR42850">
    <property type="entry name" value="METALLOPHOSPHOESTERASE"/>
    <property type="match status" value="1"/>
</dbReference>
<dbReference type="CDD" id="cd00838">
    <property type="entry name" value="MPP_superfamily"/>
    <property type="match status" value="1"/>
</dbReference>
<organism evidence="3 4">
    <name type="scientific">Caulifigura coniformis</name>
    <dbReference type="NCBI Taxonomy" id="2527983"/>
    <lineage>
        <taxon>Bacteria</taxon>
        <taxon>Pseudomonadati</taxon>
        <taxon>Planctomycetota</taxon>
        <taxon>Planctomycetia</taxon>
        <taxon>Planctomycetales</taxon>
        <taxon>Planctomycetaceae</taxon>
        <taxon>Caulifigura</taxon>
    </lineage>
</organism>
<keyword evidence="4" id="KW-1185">Reference proteome</keyword>
<dbReference type="GO" id="GO:0016791">
    <property type="term" value="F:phosphatase activity"/>
    <property type="evidence" value="ECO:0007669"/>
    <property type="project" value="TreeGrafter"/>
</dbReference>
<dbReference type="SUPFAM" id="SSF56300">
    <property type="entry name" value="Metallo-dependent phosphatases"/>
    <property type="match status" value="1"/>
</dbReference>
<dbReference type="PANTHER" id="PTHR42850:SF2">
    <property type="entry name" value="BLL5683 PROTEIN"/>
    <property type="match status" value="1"/>
</dbReference>
<dbReference type="GO" id="GO:0005737">
    <property type="term" value="C:cytoplasm"/>
    <property type="evidence" value="ECO:0007669"/>
    <property type="project" value="TreeGrafter"/>
</dbReference>
<gene>
    <name evidence="3" type="ORF">Pan44_49180</name>
</gene>
<dbReference type="AlphaFoldDB" id="A0A517SL67"/>
<reference evidence="3 4" key="1">
    <citation type="submission" date="2019-02" db="EMBL/GenBank/DDBJ databases">
        <title>Deep-cultivation of Planctomycetes and their phenomic and genomic characterization uncovers novel biology.</title>
        <authorList>
            <person name="Wiegand S."/>
            <person name="Jogler M."/>
            <person name="Boedeker C."/>
            <person name="Pinto D."/>
            <person name="Vollmers J."/>
            <person name="Rivas-Marin E."/>
            <person name="Kohn T."/>
            <person name="Peeters S.H."/>
            <person name="Heuer A."/>
            <person name="Rast P."/>
            <person name="Oberbeckmann S."/>
            <person name="Bunk B."/>
            <person name="Jeske O."/>
            <person name="Meyerdierks A."/>
            <person name="Storesund J.E."/>
            <person name="Kallscheuer N."/>
            <person name="Luecker S."/>
            <person name="Lage O.M."/>
            <person name="Pohl T."/>
            <person name="Merkel B.J."/>
            <person name="Hornburger P."/>
            <person name="Mueller R.-W."/>
            <person name="Bruemmer F."/>
            <person name="Labrenz M."/>
            <person name="Spormann A.M."/>
            <person name="Op den Camp H."/>
            <person name="Overmann J."/>
            <person name="Amann R."/>
            <person name="Jetten M.S.M."/>
            <person name="Mascher T."/>
            <person name="Medema M.H."/>
            <person name="Devos D.P."/>
            <person name="Kaster A.-K."/>
            <person name="Ovreas L."/>
            <person name="Rohde M."/>
            <person name="Galperin M.Y."/>
            <person name="Jogler C."/>
        </authorList>
    </citation>
    <scope>NUCLEOTIDE SEQUENCE [LARGE SCALE GENOMIC DNA]</scope>
    <source>
        <strain evidence="3 4">Pan44</strain>
    </source>
</reference>
<dbReference type="InterPro" id="IPR029052">
    <property type="entry name" value="Metallo-depent_PP-like"/>
</dbReference>
<comment type="similarity">
    <text evidence="1">Belongs to the metallophosphoesterase superfamily. YfcE family.</text>
</comment>
<proteinExistence type="inferred from homology"/>
<evidence type="ECO:0000313" key="4">
    <source>
        <dbReference type="Proteomes" id="UP000315700"/>
    </source>
</evidence>
<feature type="domain" description="Calcineurin-like phosphoesterase" evidence="2">
    <location>
        <begin position="33"/>
        <end position="237"/>
    </location>
</feature>
<dbReference type="InterPro" id="IPR024654">
    <property type="entry name" value="Calcineurin-like_PHP_lpxH"/>
</dbReference>
<dbReference type="InterPro" id="IPR011152">
    <property type="entry name" value="Pesterase_MJ0912"/>
</dbReference>
<dbReference type="KEGG" id="ccos:Pan44_49180"/>
<evidence type="ECO:0000256" key="1">
    <source>
        <dbReference type="ARBA" id="ARBA00008950"/>
    </source>
</evidence>
<dbReference type="EMBL" id="CP036271">
    <property type="protein sequence ID" value="QDT56858.1"/>
    <property type="molecule type" value="Genomic_DNA"/>
</dbReference>